<dbReference type="PaxDb" id="880073-Calab_0483"/>
<dbReference type="AlphaFoldDB" id="H1XR34"/>
<keyword evidence="3" id="KW-1185">Reference proteome</keyword>
<dbReference type="EMBL" id="CM001402">
    <property type="protein sequence ID" value="EHO40128.1"/>
    <property type="molecule type" value="Genomic_DNA"/>
</dbReference>
<dbReference type="HOGENOM" id="CLU_1955538_0_0_0"/>
<keyword evidence="1" id="KW-0472">Membrane</keyword>
<keyword evidence="1" id="KW-0812">Transmembrane</keyword>
<evidence type="ECO:0000313" key="2">
    <source>
        <dbReference type="EMBL" id="EHO40128.1"/>
    </source>
</evidence>
<feature type="transmembrane region" description="Helical" evidence="1">
    <location>
        <begin position="21"/>
        <end position="42"/>
    </location>
</feature>
<sequence precursor="true">MIFKVNTRSTKNQKLRNTISVLLAGCLMLTTLFSVLFLHVHFLPNGQIAVHSHALPHSSSGSSHTHTKLEYLVYFLTTVVNYFLIIIFLSRFRLKLLHILQKFRTNPFFFDFAFVQNPGRAPPIIFFL</sequence>
<organism evidence="2 3">
    <name type="scientific">Caldithrix abyssi DSM 13497</name>
    <dbReference type="NCBI Taxonomy" id="880073"/>
    <lineage>
        <taxon>Bacteria</taxon>
        <taxon>Pseudomonadati</taxon>
        <taxon>Calditrichota</taxon>
        <taxon>Calditrichia</taxon>
        <taxon>Calditrichales</taxon>
        <taxon>Calditrichaceae</taxon>
        <taxon>Caldithrix</taxon>
    </lineage>
</organism>
<evidence type="ECO:0000256" key="1">
    <source>
        <dbReference type="SAM" id="Phobius"/>
    </source>
</evidence>
<dbReference type="InParanoid" id="H1XR34"/>
<dbReference type="Proteomes" id="UP000004671">
    <property type="component" value="Chromosome"/>
</dbReference>
<keyword evidence="1" id="KW-1133">Transmembrane helix</keyword>
<proteinExistence type="predicted"/>
<gene>
    <name evidence="2" type="ORF">Calab_0483</name>
</gene>
<feature type="transmembrane region" description="Helical" evidence="1">
    <location>
        <begin position="71"/>
        <end position="94"/>
    </location>
</feature>
<accession>H1XR34</accession>
<reference evidence="2 3" key="1">
    <citation type="submission" date="2011-09" db="EMBL/GenBank/DDBJ databases">
        <title>The permanent draft genome of Caldithrix abyssi DSM 13497.</title>
        <authorList>
            <consortium name="US DOE Joint Genome Institute (JGI-PGF)"/>
            <person name="Lucas S."/>
            <person name="Han J."/>
            <person name="Lapidus A."/>
            <person name="Bruce D."/>
            <person name="Goodwin L."/>
            <person name="Pitluck S."/>
            <person name="Peters L."/>
            <person name="Kyrpides N."/>
            <person name="Mavromatis K."/>
            <person name="Ivanova N."/>
            <person name="Mikhailova N."/>
            <person name="Chertkov O."/>
            <person name="Detter J.C."/>
            <person name="Tapia R."/>
            <person name="Han C."/>
            <person name="Land M."/>
            <person name="Hauser L."/>
            <person name="Markowitz V."/>
            <person name="Cheng J.-F."/>
            <person name="Hugenholtz P."/>
            <person name="Woyke T."/>
            <person name="Wu D."/>
            <person name="Spring S."/>
            <person name="Brambilla E."/>
            <person name="Klenk H.-P."/>
            <person name="Eisen J.A."/>
        </authorList>
    </citation>
    <scope>NUCLEOTIDE SEQUENCE [LARGE SCALE GENOMIC DNA]</scope>
    <source>
        <strain evidence="2 3">DSM 13497</strain>
    </source>
</reference>
<name>H1XR34_CALAY</name>
<evidence type="ECO:0000313" key="3">
    <source>
        <dbReference type="Proteomes" id="UP000004671"/>
    </source>
</evidence>
<protein>
    <submittedName>
        <fullName evidence="2">Uncharacterized protein</fullName>
    </submittedName>
</protein>